<keyword evidence="2" id="KW-0808">Transferase</keyword>
<protein>
    <submittedName>
        <fullName evidence="2">Glycosyltransferase</fullName>
    </submittedName>
</protein>
<evidence type="ECO:0000313" key="2">
    <source>
        <dbReference type="EMBL" id="MRN54042.1"/>
    </source>
</evidence>
<sequence>MKRILKLILIGVFLTVSLLPITTQAAESEYGHGLDMNKQYLGPAGVQLQGDLRKLWIDHVTWTRAYAVSALAGLEDQKQVLVRLLKNQQDIGNAIKPYYGEAAGNKLAELLREHILIAGKIVEVLKAGNQADVDKYNKDWYKNADDIAAFLSKANPHWSNKELQAMFYKHLQLLTDDLTARVKKDYDAEIVAFDKGEEHMIKFADTLTEGIIKQFPERFK</sequence>
<dbReference type="RefSeq" id="WP_154119063.1">
    <property type="nucleotide sequence ID" value="NZ_WJXB01000004.1"/>
</dbReference>
<evidence type="ECO:0000313" key="3">
    <source>
        <dbReference type="Proteomes" id="UP000463051"/>
    </source>
</evidence>
<organism evidence="2 3">
    <name type="scientific">Paenibacillus monticola</name>
    <dbReference type="NCBI Taxonomy" id="2666075"/>
    <lineage>
        <taxon>Bacteria</taxon>
        <taxon>Bacillati</taxon>
        <taxon>Bacillota</taxon>
        <taxon>Bacilli</taxon>
        <taxon>Bacillales</taxon>
        <taxon>Paenibacillaceae</taxon>
        <taxon>Paenibacillus</taxon>
    </lineage>
</organism>
<dbReference type="GO" id="GO:0016740">
    <property type="term" value="F:transferase activity"/>
    <property type="evidence" value="ECO:0007669"/>
    <property type="project" value="UniProtKB-KW"/>
</dbReference>
<comment type="caution">
    <text evidence="2">The sequence shown here is derived from an EMBL/GenBank/DDBJ whole genome shotgun (WGS) entry which is preliminary data.</text>
</comment>
<name>A0A7X2H5S4_9BACL</name>
<dbReference type="EMBL" id="WJXB01000004">
    <property type="protein sequence ID" value="MRN54042.1"/>
    <property type="molecule type" value="Genomic_DNA"/>
</dbReference>
<dbReference type="Proteomes" id="UP000463051">
    <property type="component" value="Unassembled WGS sequence"/>
</dbReference>
<gene>
    <name evidence="2" type="ORF">GJB61_13735</name>
</gene>
<feature type="signal peptide" evidence="1">
    <location>
        <begin position="1"/>
        <end position="25"/>
    </location>
</feature>
<evidence type="ECO:0000256" key="1">
    <source>
        <dbReference type="SAM" id="SignalP"/>
    </source>
</evidence>
<dbReference type="AlphaFoldDB" id="A0A7X2H5S4"/>
<keyword evidence="1" id="KW-0732">Signal</keyword>
<feature type="chain" id="PRO_5030610458" evidence="1">
    <location>
        <begin position="26"/>
        <end position="220"/>
    </location>
</feature>
<reference evidence="2 3" key="1">
    <citation type="submission" date="2019-11" db="EMBL/GenBank/DDBJ databases">
        <title>Paenibacillus monticola sp. nov., a novel PGPR strain isolated from mountain sample in China.</title>
        <authorList>
            <person name="Zhao Q."/>
            <person name="Li H.-P."/>
            <person name="Zhang J.-L."/>
        </authorList>
    </citation>
    <scope>NUCLEOTIDE SEQUENCE [LARGE SCALE GENOMIC DNA]</scope>
    <source>
        <strain evidence="2 3">LC-T2</strain>
    </source>
</reference>
<accession>A0A7X2H5S4</accession>
<proteinExistence type="predicted"/>
<keyword evidence="3" id="KW-1185">Reference proteome</keyword>